<evidence type="ECO:0000313" key="1">
    <source>
        <dbReference type="Ensembl" id="ENSPNAP00000024534.1"/>
    </source>
</evidence>
<reference evidence="1" key="2">
    <citation type="submission" date="2025-08" db="UniProtKB">
        <authorList>
            <consortium name="Ensembl"/>
        </authorList>
    </citation>
    <scope>IDENTIFICATION</scope>
</reference>
<sequence length="47" mass="5276">MTVAVSLLLVFVIVLLAAVVYTPRGVRCCRRRNMTEEHLSLTDSRVS</sequence>
<dbReference type="AlphaFoldDB" id="A0A3B4DNM1"/>
<protein>
    <submittedName>
        <fullName evidence="1">Si:ch211-225b7.5</fullName>
    </submittedName>
</protein>
<proteinExistence type="predicted"/>
<keyword evidence="2" id="KW-1185">Reference proteome</keyword>
<evidence type="ECO:0000313" key="2">
    <source>
        <dbReference type="Proteomes" id="UP001501920"/>
    </source>
</evidence>
<name>A0A3B4DNM1_PYGNA</name>
<accession>A0A3B4DNM1</accession>
<dbReference type="Proteomes" id="UP001501920">
    <property type="component" value="Chromosome 17"/>
</dbReference>
<dbReference type="GeneTree" id="ENSGT00940000179321"/>
<dbReference type="Ensembl" id="ENSPNAT00000009859.2">
    <property type="protein sequence ID" value="ENSPNAP00000024534.1"/>
    <property type="gene ID" value="ENSPNAG00000001297.2"/>
</dbReference>
<organism evidence="1 2">
    <name type="scientific">Pygocentrus nattereri</name>
    <name type="common">Red-bellied piranha</name>
    <dbReference type="NCBI Taxonomy" id="42514"/>
    <lineage>
        <taxon>Eukaryota</taxon>
        <taxon>Metazoa</taxon>
        <taxon>Chordata</taxon>
        <taxon>Craniata</taxon>
        <taxon>Vertebrata</taxon>
        <taxon>Euteleostomi</taxon>
        <taxon>Actinopterygii</taxon>
        <taxon>Neopterygii</taxon>
        <taxon>Teleostei</taxon>
        <taxon>Ostariophysi</taxon>
        <taxon>Characiformes</taxon>
        <taxon>Characoidei</taxon>
        <taxon>Pygocentrus</taxon>
    </lineage>
</organism>
<reference evidence="1 2" key="1">
    <citation type="submission" date="2020-10" db="EMBL/GenBank/DDBJ databases">
        <title>Pygocentrus nattereri (red-bellied piranha) genome, fPygNat1, primary haplotype.</title>
        <authorList>
            <person name="Myers G."/>
            <person name="Meyer A."/>
            <person name="Karagic N."/>
            <person name="Pippel M."/>
            <person name="Winkler S."/>
            <person name="Tracey A."/>
            <person name="Wood J."/>
            <person name="Formenti G."/>
            <person name="Howe K."/>
            <person name="Fedrigo O."/>
            <person name="Jarvis E.D."/>
        </authorList>
    </citation>
    <scope>NUCLEOTIDE SEQUENCE [LARGE SCALE GENOMIC DNA]</scope>
</reference>
<reference evidence="1" key="3">
    <citation type="submission" date="2025-09" db="UniProtKB">
        <authorList>
            <consortium name="Ensembl"/>
        </authorList>
    </citation>
    <scope>IDENTIFICATION</scope>
</reference>